<protein>
    <recommendedName>
        <fullName evidence="3 10">2-C-methyl-D-erythritol 2,4-cyclodiphosphate synthase</fullName>
        <shortName evidence="10">MECDP-synthase</shortName>
        <shortName evidence="10">MECPP-synthase</shortName>
        <shortName evidence="10">MECPS</shortName>
        <ecNumber evidence="3 10">4.6.1.12</ecNumber>
    </recommendedName>
</protein>
<feature type="site" description="Transition state stabilizer" evidence="10">
    <location>
        <position position="348"/>
    </location>
</feature>
<reference evidence="12 13" key="1">
    <citation type="submission" date="2018-06" db="EMBL/GenBank/DDBJ databases">
        <title>Extensive metabolic versatility and redundancy in microbially diverse, dynamic hydrothermal sediments.</title>
        <authorList>
            <person name="Dombrowski N."/>
            <person name="Teske A."/>
            <person name="Baker B.J."/>
        </authorList>
    </citation>
    <scope>NUCLEOTIDE SEQUENCE [LARGE SCALE GENOMIC DNA]</scope>
    <source>
        <strain evidence="12">B35_G9</strain>
    </source>
</reference>
<dbReference type="NCBIfam" id="TIGR00151">
    <property type="entry name" value="ispF"/>
    <property type="match status" value="1"/>
</dbReference>
<comment type="caution">
    <text evidence="12">The sequence shown here is derived from an EMBL/GenBank/DDBJ whole genome shotgun (WGS) entry which is preliminary data.</text>
</comment>
<proteinExistence type="inferred from homology"/>
<comment type="catalytic activity">
    <reaction evidence="1 10">
        <text>4-CDP-2-C-methyl-D-erythritol 2-phosphate = 2-C-methyl-D-erythritol 2,4-cyclic diphosphate + CMP</text>
        <dbReference type="Rhea" id="RHEA:23864"/>
        <dbReference type="ChEBI" id="CHEBI:57919"/>
        <dbReference type="ChEBI" id="CHEBI:58483"/>
        <dbReference type="ChEBI" id="CHEBI:60377"/>
        <dbReference type="EC" id="4.6.1.12"/>
    </reaction>
</comment>
<dbReference type="PROSITE" id="PS01350">
    <property type="entry name" value="ISPF"/>
    <property type="match status" value="1"/>
</dbReference>
<keyword evidence="5" id="KW-0548">Nucleotidyltransferase</keyword>
<dbReference type="HAMAP" id="MF_00107">
    <property type="entry name" value="IspF"/>
    <property type="match status" value="1"/>
</dbReference>
<dbReference type="FunFam" id="3.90.550.10:FF:000003">
    <property type="entry name" value="2-C-methyl-D-erythritol 4-phosphate cytidylyltransferase"/>
    <property type="match status" value="1"/>
</dbReference>
<organism evidence="12 13">
    <name type="scientific">candidate division TA06 bacterium</name>
    <dbReference type="NCBI Taxonomy" id="2250710"/>
    <lineage>
        <taxon>Bacteria</taxon>
        <taxon>Bacteria division TA06</taxon>
    </lineage>
</organism>
<feature type="binding site" evidence="10">
    <location>
        <position position="225"/>
    </location>
    <ligand>
        <name>a divalent metal cation</name>
        <dbReference type="ChEBI" id="CHEBI:60240"/>
    </ligand>
</feature>
<gene>
    <name evidence="10" type="primary">ispF</name>
    <name evidence="12" type="ORF">DRP44_01960</name>
</gene>
<evidence type="ECO:0000313" key="13">
    <source>
        <dbReference type="Proteomes" id="UP000282321"/>
    </source>
</evidence>
<dbReference type="AlphaFoldDB" id="A0A660SA49"/>
<evidence type="ECO:0000256" key="5">
    <source>
        <dbReference type="ARBA" id="ARBA00022695"/>
    </source>
</evidence>
<dbReference type="InterPro" id="IPR003526">
    <property type="entry name" value="MECDP_synthase"/>
</dbReference>
<comment type="subunit">
    <text evidence="10">Homotrimer.</text>
</comment>
<evidence type="ECO:0000256" key="6">
    <source>
        <dbReference type="ARBA" id="ARBA00022723"/>
    </source>
</evidence>
<evidence type="ECO:0000256" key="10">
    <source>
        <dbReference type="HAMAP-Rule" id="MF_00107"/>
    </source>
</evidence>
<keyword evidence="4" id="KW-0808">Transferase</keyword>
<feature type="binding site" evidence="10">
    <location>
        <begin position="273"/>
        <end position="275"/>
    </location>
    <ligand>
        <name>4-CDP-2-C-methyl-D-erythritol 2-phosphate</name>
        <dbReference type="ChEBI" id="CHEBI:57919"/>
    </ligand>
</feature>
<dbReference type="CDD" id="cd00554">
    <property type="entry name" value="MECDP_synthase"/>
    <property type="match status" value="1"/>
</dbReference>
<comment type="similarity">
    <text evidence="10">Belongs to the IspF family.</text>
</comment>
<keyword evidence="7 10" id="KW-0414">Isoprene biosynthesis</keyword>
<feature type="binding site" evidence="10">
    <location>
        <begin position="278"/>
        <end position="282"/>
    </location>
    <ligand>
        <name>4-CDP-2-C-methyl-D-erythritol 2-phosphate</name>
        <dbReference type="ChEBI" id="CHEBI:57919"/>
    </ligand>
</feature>
<evidence type="ECO:0000256" key="2">
    <source>
        <dbReference type="ARBA" id="ARBA00004709"/>
    </source>
</evidence>
<evidence type="ECO:0000256" key="1">
    <source>
        <dbReference type="ARBA" id="ARBA00000200"/>
    </source>
</evidence>
<dbReference type="GO" id="GO:0008685">
    <property type="term" value="F:2-C-methyl-D-erythritol 2,4-cyclodiphosphate synthase activity"/>
    <property type="evidence" value="ECO:0007669"/>
    <property type="project" value="UniProtKB-UniRule"/>
</dbReference>
<dbReference type="InterPro" id="IPR036571">
    <property type="entry name" value="MECDP_synthase_sf"/>
</dbReference>
<feature type="binding site" evidence="10">
    <location>
        <position position="227"/>
    </location>
    <ligand>
        <name>a divalent metal cation</name>
        <dbReference type="ChEBI" id="CHEBI:60240"/>
    </ligand>
</feature>
<dbReference type="PANTHER" id="PTHR32125">
    <property type="entry name" value="2-C-METHYL-D-ERYTHRITOL 4-PHOSPHATE CYTIDYLYLTRANSFERASE, CHLOROPLASTIC"/>
    <property type="match status" value="1"/>
</dbReference>
<evidence type="ECO:0000313" key="12">
    <source>
        <dbReference type="EMBL" id="RKX67619.1"/>
    </source>
</evidence>
<evidence type="ECO:0000256" key="9">
    <source>
        <dbReference type="ARBA" id="ARBA00023268"/>
    </source>
</evidence>
<dbReference type="Gene3D" id="3.30.1330.50">
    <property type="entry name" value="2-C-methyl-D-erythritol 2,4-cyclodiphosphate synthase"/>
    <property type="match status" value="1"/>
</dbReference>
<dbReference type="InterPro" id="IPR050088">
    <property type="entry name" value="IspD/TarI_cytidylyltransf_bact"/>
</dbReference>
<dbReference type="UniPathway" id="UPA00056">
    <property type="reaction ID" value="UER00095"/>
</dbReference>
<dbReference type="GO" id="GO:0016114">
    <property type="term" value="P:terpenoid biosynthetic process"/>
    <property type="evidence" value="ECO:0007669"/>
    <property type="project" value="InterPro"/>
</dbReference>
<evidence type="ECO:0000256" key="4">
    <source>
        <dbReference type="ARBA" id="ARBA00022679"/>
    </source>
</evidence>
<dbReference type="EC" id="4.6.1.12" evidence="3 10"/>
<dbReference type="SUPFAM" id="SSF69765">
    <property type="entry name" value="IpsF-like"/>
    <property type="match status" value="1"/>
</dbReference>
<dbReference type="GO" id="GO:0050518">
    <property type="term" value="F:2-C-methyl-D-erythritol 4-phosphate cytidylyltransferase activity"/>
    <property type="evidence" value="ECO:0007669"/>
    <property type="project" value="InterPro"/>
</dbReference>
<feature type="binding site" evidence="10">
    <location>
        <position position="259"/>
    </location>
    <ligand>
        <name>a divalent metal cation</name>
        <dbReference type="ChEBI" id="CHEBI:60240"/>
    </ligand>
</feature>
<dbReference type="CDD" id="cd02516">
    <property type="entry name" value="CDP-ME_synthetase"/>
    <property type="match status" value="1"/>
</dbReference>
<comment type="caution">
    <text evidence="10">Lacks conserved residue(s) required for the propagation of feature annotation.</text>
</comment>
<accession>A0A660SA49</accession>
<dbReference type="NCBIfam" id="TIGR00453">
    <property type="entry name" value="ispD"/>
    <property type="match status" value="1"/>
</dbReference>
<dbReference type="PANTHER" id="PTHR32125:SF4">
    <property type="entry name" value="2-C-METHYL-D-ERYTHRITOL 4-PHOSPHATE CYTIDYLYLTRANSFERASE, CHLOROPLASTIC"/>
    <property type="match status" value="1"/>
</dbReference>
<dbReference type="EMBL" id="QNBC01000015">
    <property type="protein sequence ID" value="RKX67619.1"/>
    <property type="molecule type" value="Genomic_DNA"/>
</dbReference>
<name>A0A660SA49_UNCT6</name>
<dbReference type="GO" id="GO:0019288">
    <property type="term" value="P:isopentenyl diphosphate biosynthetic process, methylerythritol 4-phosphate pathway"/>
    <property type="evidence" value="ECO:0007669"/>
    <property type="project" value="UniProtKB-UniRule"/>
</dbReference>
<evidence type="ECO:0000256" key="8">
    <source>
        <dbReference type="ARBA" id="ARBA00023239"/>
    </source>
</evidence>
<keyword evidence="6 10" id="KW-0479">Metal-binding</keyword>
<evidence type="ECO:0000256" key="7">
    <source>
        <dbReference type="ARBA" id="ARBA00023229"/>
    </source>
</evidence>
<sequence>MDISAVILASGKGRRMKIESKKQFINLNGVPVFMYSVNKFLTIPEIKEVILVINEEDRKAIEKLLPGGKVRIVTGGERRQDSSLNGIKAARYDYVAIHDAARPNFKIATFKKMIEGLKNNDCVVPYVDAKDTVRYDKDGLKTLNRSNVKLIQTPQIFKRDKIAKALEMIARENITDDMEAYLKSYDNYKLVNGDRENIKITTMDDFTFISSIMKTDSLRTGFGYDSHYLKEGNGIILGGINIDCKYSVIAHSDGDVVLHSLIDALLGATGSPDIGDLFPDTEDWTINISSVEMLNKVTKQIGIFKVKNVDITIILDRPKLNENKIKIKSNIAKYLGIESDRVSVKAKTAEGRNSEKKIEVYTQVLINYYN</sequence>
<evidence type="ECO:0000256" key="3">
    <source>
        <dbReference type="ARBA" id="ARBA00012579"/>
    </source>
</evidence>
<dbReference type="GO" id="GO:0046872">
    <property type="term" value="F:metal ion binding"/>
    <property type="evidence" value="ECO:0007669"/>
    <property type="project" value="UniProtKB-KW"/>
</dbReference>
<dbReference type="SUPFAM" id="SSF53448">
    <property type="entry name" value="Nucleotide-diphospho-sugar transferases"/>
    <property type="match status" value="1"/>
</dbReference>
<dbReference type="InterPro" id="IPR001228">
    <property type="entry name" value="IspD"/>
</dbReference>
<feature type="site" description="Transition state stabilizer" evidence="10">
    <location>
        <position position="251"/>
    </location>
</feature>
<dbReference type="InterPro" id="IPR034683">
    <property type="entry name" value="IspD/TarI"/>
</dbReference>
<dbReference type="Gene3D" id="3.90.550.10">
    <property type="entry name" value="Spore Coat Polysaccharide Biosynthesis Protein SpsA, Chain A"/>
    <property type="match status" value="1"/>
</dbReference>
<comment type="pathway">
    <text evidence="2 10">Isoprenoid biosynthesis; isopentenyl diphosphate biosynthesis via DXP pathway; isopentenyl diphosphate from 1-deoxy-D-xylulose 5-phosphate: step 4/6.</text>
</comment>
<dbReference type="InterPro" id="IPR020555">
    <property type="entry name" value="MECDP_synthase_CS"/>
</dbReference>
<comment type="function">
    <text evidence="10">Involved in the biosynthesis of isopentenyl diphosphate (IPP) and dimethylallyl diphosphate (DMAPP), two major building blocks of isoprenoid compounds. Catalyzes the conversion of 4-diphosphocytidyl-2-C-methyl-D-erythritol 2-phosphate (CDP-ME2P) to 2-C-methyl-D-erythritol 2,4-cyclodiphosphate (ME-CPP) with a corresponding release of cytidine 5-monophosphate (CMP).</text>
</comment>
<feature type="domain" description="2-C-methyl-D-erythritol 2,4-cyclodiphosphate synthase" evidence="11">
    <location>
        <begin position="219"/>
        <end position="366"/>
    </location>
</feature>
<feature type="binding site" evidence="10">
    <location>
        <begin position="225"/>
        <end position="227"/>
    </location>
    <ligand>
        <name>4-CDP-2-C-methyl-D-erythritol 2-phosphate</name>
        <dbReference type="ChEBI" id="CHEBI:57919"/>
    </ligand>
</feature>
<dbReference type="Pfam" id="PF01128">
    <property type="entry name" value="IspD"/>
    <property type="match status" value="1"/>
</dbReference>
<keyword evidence="9" id="KW-0511">Multifunctional enzyme</keyword>
<evidence type="ECO:0000259" key="11">
    <source>
        <dbReference type="Pfam" id="PF02542"/>
    </source>
</evidence>
<feature type="binding site" evidence="10">
    <location>
        <begin position="251"/>
        <end position="252"/>
    </location>
    <ligand>
        <name>4-CDP-2-C-methyl-D-erythritol 2-phosphate</name>
        <dbReference type="ChEBI" id="CHEBI:57919"/>
    </ligand>
</feature>
<dbReference type="Proteomes" id="UP000282321">
    <property type="component" value="Unassembled WGS sequence"/>
</dbReference>
<keyword evidence="8 10" id="KW-0456">Lyase</keyword>
<dbReference type="Pfam" id="PF02542">
    <property type="entry name" value="YgbB"/>
    <property type="match status" value="1"/>
</dbReference>
<comment type="cofactor">
    <cofactor evidence="10">
        <name>a divalent metal cation</name>
        <dbReference type="ChEBI" id="CHEBI:60240"/>
    </cofactor>
    <text evidence="10">Binds 1 divalent metal cation per subunit.</text>
</comment>
<dbReference type="InterPro" id="IPR029044">
    <property type="entry name" value="Nucleotide-diphossugar_trans"/>
</dbReference>